<evidence type="ECO:0000313" key="1">
    <source>
        <dbReference type="EMBL" id="CDG84067.1"/>
    </source>
</evidence>
<dbReference type="Proteomes" id="UP000027604">
    <property type="component" value="Chromosome I"/>
</dbReference>
<gene>
    <name evidence="1" type="ORF">GJA_3451</name>
</gene>
<sequence>MRGSGGRARQEAEPDILRENMALQGGIAKMMCQKHRGRPLRDAIFGK</sequence>
<organism evidence="1 2">
    <name type="scientific">Janthinobacterium agaricidamnosum NBRC 102515 = DSM 9628</name>
    <dbReference type="NCBI Taxonomy" id="1349767"/>
    <lineage>
        <taxon>Bacteria</taxon>
        <taxon>Pseudomonadati</taxon>
        <taxon>Pseudomonadota</taxon>
        <taxon>Betaproteobacteria</taxon>
        <taxon>Burkholderiales</taxon>
        <taxon>Oxalobacteraceae</taxon>
        <taxon>Janthinobacterium</taxon>
    </lineage>
</organism>
<name>W0V9Y2_9BURK</name>
<accession>W0V9Y2</accession>
<proteinExistence type="predicted"/>
<dbReference type="HOGENOM" id="CLU_3169045_0_0_4"/>
<dbReference type="STRING" id="1349767.GJA_3451"/>
<dbReference type="EMBL" id="HG322949">
    <property type="protein sequence ID" value="CDG84067.1"/>
    <property type="molecule type" value="Genomic_DNA"/>
</dbReference>
<evidence type="ECO:0000313" key="2">
    <source>
        <dbReference type="Proteomes" id="UP000027604"/>
    </source>
</evidence>
<protein>
    <submittedName>
        <fullName evidence="1">Uncharacterized protein</fullName>
    </submittedName>
</protein>
<dbReference type="KEGG" id="jag:GJA_3451"/>
<keyword evidence="2" id="KW-1185">Reference proteome</keyword>
<reference evidence="1 2" key="1">
    <citation type="journal article" date="2015" name="Genome Announc.">
        <title>Genome Sequence of Mushroom Soft-Rot Pathogen Janthinobacterium agaricidamnosum.</title>
        <authorList>
            <person name="Graupner K."/>
            <person name="Lackner G."/>
            <person name="Hertweck C."/>
        </authorList>
    </citation>
    <scope>NUCLEOTIDE SEQUENCE [LARGE SCALE GENOMIC DNA]</scope>
    <source>
        <strain evidence="2">NBRC 102515 / DSM 9628</strain>
    </source>
</reference>
<dbReference type="AlphaFoldDB" id="W0V9Y2"/>